<dbReference type="Pfam" id="PF00646">
    <property type="entry name" value="F-box"/>
    <property type="match status" value="1"/>
</dbReference>
<evidence type="ECO:0000313" key="2">
    <source>
        <dbReference type="EMBL" id="CAD0087056.1"/>
    </source>
</evidence>
<dbReference type="SUPFAM" id="SSF81383">
    <property type="entry name" value="F-box domain"/>
    <property type="match status" value="1"/>
</dbReference>
<name>A0A9N8JL47_9PEZI</name>
<proteinExistence type="predicted"/>
<dbReference type="Gene3D" id="1.20.1280.50">
    <property type="match status" value="1"/>
</dbReference>
<dbReference type="PROSITE" id="PS50181">
    <property type="entry name" value="FBOX"/>
    <property type="match status" value="1"/>
</dbReference>
<protein>
    <recommendedName>
        <fullName evidence="1">F-box domain-containing protein</fullName>
    </recommendedName>
</protein>
<dbReference type="AlphaFoldDB" id="A0A9N8JL47"/>
<dbReference type="Proteomes" id="UP000716446">
    <property type="component" value="Unassembled WGS sequence"/>
</dbReference>
<reference evidence="2" key="1">
    <citation type="submission" date="2020-06" db="EMBL/GenBank/DDBJ databases">
        <authorList>
            <person name="Onetto C."/>
        </authorList>
    </citation>
    <scope>NUCLEOTIDE SEQUENCE</scope>
</reference>
<evidence type="ECO:0000259" key="1">
    <source>
        <dbReference type="PROSITE" id="PS50181"/>
    </source>
</evidence>
<dbReference type="InterPro" id="IPR001810">
    <property type="entry name" value="F-box_dom"/>
</dbReference>
<feature type="domain" description="F-box" evidence="1">
    <location>
        <begin position="2"/>
        <end position="52"/>
    </location>
</feature>
<accession>A0A9N8JL47</accession>
<keyword evidence="3" id="KW-1185">Reference proteome</keyword>
<sequence>MTVTINNFPNEILLEILQDFDYYDLKKCMRANKAFNAIIKHTAFDRVLFRSANVIGKDGIIKYSTFATHPALKRTMFPDQSPNDQIELRWPHNNFLYDPPKYLLQNKVADEQVTSPPVSYVRVKPYQVETRVEVENPNGITIRQLHEAMCSVYEDPDTTPPLVGSRNGKARMGVSYWLYPERGGEFSPHDLLLERWWDELSAYL</sequence>
<organism evidence="2 3">
    <name type="scientific">Aureobasidium vineae</name>
    <dbReference type="NCBI Taxonomy" id="2773715"/>
    <lineage>
        <taxon>Eukaryota</taxon>
        <taxon>Fungi</taxon>
        <taxon>Dikarya</taxon>
        <taxon>Ascomycota</taxon>
        <taxon>Pezizomycotina</taxon>
        <taxon>Dothideomycetes</taxon>
        <taxon>Dothideomycetidae</taxon>
        <taxon>Dothideales</taxon>
        <taxon>Saccotheciaceae</taxon>
        <taxon>Aureobasidium</taxon>
    </lineage>
</organism>
<evidence type="ECO:0000313" key="3">
    <source>
        <dbReference type="Proteomes" id="UP000716446"/>
    </source>
</evidence>
<gene>
    <name evidence="2" type="ORF">AWRI4619_LOCUS4430</name>
</gene>
<dbReference type="EMBL" id="CAIJEN010000005">
    <property type="protein sequence ID" value="CAD0087056.1"/>
    <property type="molecule type" value="Genomic_DNA"/>
</dbReference>
<dbReference type="InterPro" id="IPR036047">
    <property type="entry name" value="F-box-like_dom_sf"/>
</dbReference>
<comment type="caution">
    <text evidence="2">The sequence shown here is derived from an EMBL/GenBank/DDBJ whole genome shotgun (WGS) entry which is preliminary data.</text>
</comment>